<gene>
    <name evidence="3" type="ORF">FB463_002872</name>
    <name evidence="2" type="ORF">FFA01_18000</name>
</gene>
<evidence type="ECO:0000313" key="5">
    <source>
        <dbReference type="Proteomes" id="UP000522688"/>
    </source>
</evidence>
<reference evidence="3 5" key="2">
    <citation type="submission" date="2020-07" db="EMBL/GenBank/DDBJ databases">
        <title>Sequencing the genomes of 1000 actinobacteria strains.</title>
        <authorList>
            <person name="Klenk H.-P."/>
        </authorList>
    </citation>
    <scope>NUCLEOTIDE SEQUENCE [LARGE SCALE GENOMIC DNA]</scope>
    <source>
        <strain evidence="3 5">DSM 10309</strain>
    </source>
</reference>
<comment type="caution">
    <text evidence="3">The sequence shown here is derived from an EMBL/GenBank/DDBJ whole genome shotgun (WGS) entry which is preliminary data.</text>
</comment>
<proteinExistence type="predicted"/>
<dbReference type="Proteomes" id="UP000522688">
    <property type="component" value="Unassembled WGS sequence"/>
</dbReference>
<dbReference type="EMBL" id="JACGWW010000006">
    <property type="protein sequence ID" value="MBA8814597.1"/>
    <property type="molecule type" value="Genomic_DNA"/>
</dbReference>
<accession>A0A7W3JKM6</accession>
<evidence type="ECO:0000313" key="4">
    <source>
        <dbReference type="Proteomes" id="UP000321154"/>
    </source>
</evidence>
<dbReference type="EMBL" id="BJUV01000016">
    <property type="protein sequence ID" value="GEK83491.1"/>
    <property type="molecule type" value="Genomic_DNA"/>
</dbReference>
<keyword evidence="4" id="KW-1185">Reference proteome</keyword>
<dbReference type="AlphaFoldDB" id="A0A7W3JKM6"/>
<feature type="transmembrane region" description="Helical" evidence="1">
    <location>
        <begin position="59"/>
        <end position="85"/>
    </location>
</feature>
<name>A0A7W3JKM6_9MICO</name>
<keyword evidence="1" id="KW-0472">Membrane</keyword>
<dbReference type="RefSeq" id="WP_146855261.1">
    <property type="nucleotide sequence ID" value="NZ_BAAAHR010000003.1"/>
</dbReference>
<keyword evidence="1" id="KW-0812">Transmembrane</keyword>
<evidence type="ECO:0000313" key="2">
    <source>
        <dbReference type="EMBL" id="GEK83491.1"/>
    </source>
</evidence>
<sequence>MQANAINWVSFMLVLTDGCHRVAADARFEPMLAAVVTTSWLPLWGSMSVGGWATSQPRAWFILQIGFVLLALLPISLVVGIEVLLSWEEIQQMPSPGVGVAIHLTPAIPPLLWFGAALVLSRRTPLEPLTRKHGRAIGFVTAMLTIAVPAVVLLKLSDGCLLAELLPTVRIW</sequence>
<reference evidence="2 4" key="1">
    <citation type="submission" date="2019-07" db="EMBL/GenBank/DDBJ databases">
        <title>Whole genome shotgun sequence of Frigoribacterium faeni NBRC 103066.</title>
        <authorList>
            <person name="Hosoyama A."/>
            <person name="Uohara A."/>
            <person name="Ohji S."/>
            <person name="Ichikawa N."/>
        </authorList>
    </citation>
    <scope>NUCLEOTIDE SEQUENCE [LARGE SCALE GENOMIC DNA]</scope>
    <source>
        <strain evidence="2 4">NBRC 103066</strain>
    </source>
</reference>
<evidence type="ECO:0000313" key="3">
    <source>
        <dbReference type="EMBL" id="MBA8814597.1"/>
    </source>
</evidence>
<feature type="transmembrane region" description="Helical" evidence="1">
    <location>
        <begin position="136"/>
        <end position="156"/>
    </location>
</feature>
<dbReference type="Proteomes" id="UP000321154">
    <property type="component" value="Unassembled WGS sequence"/>
</dbReference>
<feature type="transmembrane region" description="Helical" evidence="1">
    <location>
        <begin position="97"/>
        <end position="116"/>
    </location>
</feature>
<protein>
    <submittedName>
        <fullName evidence="3">Uncharacterized protein</fullName>
    </submittedName>
</protein>
<evidence type="ECO:0000256" key="1">
    <source>
        <dbReference type="SAM" id="Phobius"/>
    </source>
</evidence>
<organism evidence="3 5">
    <name type="scientific">Frigoribacterium faeni</name>
    <dbReference type="NCBI Taxonomy" id="145483"/>
    <lineage>
        <taxon>Bacteria</taxon>
        <taxon>Bacillati</taxon>
        <taxon>Actinomycetota</taxon>
        <taxon>Actinomycetes</taxon>
        <taxon>Micrococcales</taxon>
        <taxon>Microbacteriaceae</taxon>
        <taxon>Frigoribacterium</taxon>
    </lineage>
</organism>
<keyword evidence="1" id="KW-1133">Transmembrane helix</keyword>